<keyword evidence="6" id="KW-0999">Mitochondrion inner membrane</keyword>
<dbReference type="GO" id="GO:0031966">
    <property type="term" value="C:mitochondrial membrane"/>
    <property type="evidence" value="ECO:0007669"/>
    <property type="project" value="UniProtKB-SubCell"/>
</dbReference>
<evidence type="ECO:0000256" key="8">
    <source>
        <dbReference type="ARBA" id="ARBA00023128"/>
    </source>
</evidence>
<sequence length="349" mass="37167">MSQEFAMETGAVPTAAGRGGQAMGLAAAKDILFGSSAGMIGKIIEYPFDTVKVRLQSQPDDQPLRYRGPLDCFKQSLKQDGIRGLYRGISPPLVGAAAENSALFFSYNIAQNLLRKSFYPYLDKEGDLPIGALVFCGAASGAFTSFILTPVELIKCKMQVQTVGIPRPPISIVLPSSSASSSPPFGTGTSTAGIHTISPARLAGPITLLGEVYRVYGLKGLWHGQVGTFLRETGGSAAWFGSYEYISKTLRTWRGRSSNTAGEMMAAGAAAGVSYNFVLFPADSVKSRMQTEAIGMHGDKKGFAQVATGMYRASGIRGLYRGCGLTCMRSAPSSAVIFLVYESMKEYFG</sequence>
<keyword evidence="5" id="KW-0677">Repeat</keyword>
<dbReference type="PANTHER" id="PTHR45624">
    <property type="entry name" value="MITOCHONDRIAL BASIC AMINO ACIDS TRANSPORTER-RELATED"/>
    <property type="match status" value="1"/>
</dbReference>
<feature type="repeat" description="Solcar" evidence="10">
    <location>
        <begin position="128"/>
        <end position="249"/>
    </location>
</feature>
<feature type="repeat" description="Solcar" evidence="10">
    <location>
        <begin position="25"/>
        <end position="113"/>
    </location>
</feature>
<dbReference type="SUPFAM" id="SSF103506">
    <property type="entry name" value="Mitochondrial carrier"/>
    <property type="match status" value="1"/>
</dbReference>
<comment type="similarity">
    <text evidence="2 11">Belongs to the mitochondrial carrier (TC 2.A.29) family.</text>
</comment>
<evidence type="ECO:0000256" key="4">
    <source>
        <dbReference type="ARBA" id="ARBA00022692"/>
    </source>
</evidence>
<proteinExistence type="inferred from homology"/>
<evidence type="ECO:0000256" key="5">
    <source>
        <dbReference type="ARBA" id="ARBA00022737"/>
    </source>
</evidence>
<evidence type="ECO:0000256" key="2">
    <source>
        <dbReference type="ARBA" id="ARBA00006375"/>
    </source>
</evidence>
<dbReference type="GO" id="GO:1990575">
    <property type="term" value="P:mitochondrial L-ornithine transmembrane transport"/>
    <property type="evidence" value="ECO:0007669"/>
    <property type="project" value="TreeGrafter"/>
</dbReference>
<keyword evidence="3 11" id="KW-0813">Transport</keyword>
<gene>
    <name evidence="12" type="ORF">B9Z19DRAFT_1117525</name>
</gene>
<evidence type="ECO:0000256" key="3">
    <source>
        <dbReference type="ARBA" id="ARBA00022448"/>
    </source>
</evidence>
<keyword evidence="8" id="KW-0496">Mitochondrion</keyword>
<dbReference type="EMBL" id="NESQ01000428">
    <property type="protein sequence ID" value="PUU73003.1"/>
    <property type="molecule type" value="Genomic_DNA"/>
</dbReference>
<dbReference type="PROSITE" id="PS50920">
    <property type="entry name" value="SOLCAR"/>
    <property type="match status" value="3"/>
</dbReference>
<dbReference type="InterPro" id="IPR050567">
    <property type="entry name" value="Mitochondrial_Carrier"/>
</dbReference>
<dbReference type="Pfam" id="PF00153">
    <property type="entry name" value="Mito_carr"/>
    <property type="match status" value="4"/>
</dbReference>
<evidence type="ECO:0000313" key="12">
    <source>
        <dbReference type="EMBL" id="PUU73003.1"/>
    </source>
</evidence>
<keyword evidence="9 10" id="KW-0472">Membrane</keyword>
<accession>A0A2T6ZBZ3</accession>
<feature type="repeat" description="Solcar" evidence="10">
    <location>
        <begin position="259"/>
        <end position="347"/>
    </location>
</feature>
<evidence type="ECO:0000256" key="11">
    <source>
        <dbReference type="RuleBase" id="RU000488"/>
    </source>
</evidence>
<dbReference type="Gene3D" id="1.50.40.10">
    <property type="entry name" value="Mitochondrial carrier domain"/>
    <property type="match status" value="2"/>
</dbReference>
<dbReference type="STRING" id="42251.A0A2T6ZBZ3"/>
<keyword evidence="4 10" id="KW-0812">Transmembrane</keyword>
<evidence type="ECO:0000256" key="6">
    <source>
        <dbReference type="ARBA" id="ARBA00022792"/>
    </source>
</evidence>
<evidence type="ECO:0000313" key="13">
    <source>
        <dbReference type="Proteomes" id="UP000244722"/>
    </source>
</evidence>
<dbReference type="OrthoDB" id="2139348at2759"/>
<evidence type="ECO:0000256" key="10">
    <source>
        <dbReference type="PROSITE-ProRule" id="PRU00282"/>
    </source>
</evidence>
<evidence type="ECO:0000256" key="1">
    <source>
        <dbReference type="ARBA" id="ARBA00004225"/>
    </source>
</evidence>
<protein>
    <submittedName>
        <fullName evidence="12">Mitochondrial carrier domain-containing protein</fullName>
    </submittedName>
</protein>
<dbReference type="GO" id="GO:0000064">
    <property type="term" value="F:L-ornithine transmembrane transporter activity"/>
    <property type="evidence" value="ECO:0007669"/>
    <property type="project" value="TreeGrafter"/>
</dbReference>
<dbReference type="Proteomes" id="UP000244722">
    <property type="component" value="Unassembled WGS sequence"/>
</dbReference>
<dbReference type="PANTHER" id="PTHR45624:SF31">
    <property type="entry name" value="MITOCHONDRIAL ORNITHINE TRANSPORTER 1"/>
    <property type="match status" value="1"/>
</dbReference>
<evidence type="ECO:0000256" key="9">
    <source>
        <dbReference type="ARBA" id="ARBA00023136"/>
    </source>
</evidence>
<keyword evidence="13" id="KW-1185">Reference proteome</keyword>
<comment type="caution">
    <text evidence="12">The sequence shown here is derived from an EMBL/GenBank/DDBJ whole genome shotgun (WGS) entry which is preliminary data.</text>
</comment>
<reference evidence="12 13" key="1">
    <citation type="submission" date="2017-04" db="EMBL/GenBank/DDBJ databases">
        <title>Draft genome sequence of Tuber borchii Vittad., a whitish edible truffle.</title>
        <authorList>
            <consortium name="DOE Joint Genome Institute"/>
            <person name="Murat C."/>
            <person name="Kuo A."/>
            <person name="Barry K.W."/>
            <person name="Clum A."/>
            <person name="Dockter R.B."/>
            <person name="Fauchery L."/>
            <person name="Iotti M."/>
            <person name="Kohler A."/>
            <person name="Labutti K."/>
            <person name="Lindquist E.A."/>
            <person name="Lipzen A."/>
            <person name="Ohm R.A."/>
            <person name="Wang M."/>
            <person name="Grigoriev I.V."/>
            <person name="Zambonelli A."/>
            <person name="Martin F.M."/>
        </authorList>
    </citation>
    <scope>NUCLEOTIDE SEQUENCE [LARGE SCALE GENOMIC DNA]</scope>
    <source>
        <strain evidence="12 13">Tbo3840</strain>
    </source>
</reference>
<organism evidence="12 13">
    <name type="scientific">Tuber borchii</name>
    <name type="common">White truffle</name>
    <dbReference type="NCBI Taxonomy" id="42251"/>
    <lineage>
        <taxon>Eukaryota</taxon>
        <taxon>Fungi</taxon>
        <taxon>Dikarya</taxon>
        <taxon>Ascomycota</taxon>
        <taxon>Pezizomycotina</taxon>
        <taxon>Pezizomycetes</taxon>
        <taxon>Pezizales</taxon>
        <taxon>Tuberaceae</taxon>
        <taxon>Tuber</taxon>
    </lineage>
</organism>
<evidence type="ECO:0000256" key="7">
    <source>
        <dbReference type="ARBA" id="ARBA00022989"/>
    </source>
</evidence>
<dbReference type="InterPro" id="IPR018108">
    <property type="entry name" value="MCP_transmembrane"/>
</dbReference>
<dbReference type="FunFam" id="1.50.40.10:FF:000109">
    <property type="entry name" value="Ornithine carrier protein AmcA/Ort1"/>
    <property type="match status" value="1"/>
</dbReference>
<keyword evidence="7" id="KW-1133">Transmembrane helix</keyword>
<dbReference type="InterPro" id="IPR023395">
    <property type="entry name" value="MCP_dom_sf"/>
</dbReference>
<name>A0A2T6ZBZ3_TUBBO</name>
<comment type="subcellular location">
    <subcellularLocation>
        <location evidence="1">Mitochondrion membrane</location>
        <topology evidence="1">Multi-pass membrane protein</topology>
    </subcellularLocation>
</comment>
<dbReference type="AlphaFoldDB" id="A0A2T6ZBZ3"/>